<dbReference type="InterPro" id="IPR043998">
    <property type="entry name" value="Put_Metallopep"/>
</dbReference>
<feature type="compositionally biased region" description="Acidic residues" evidence="1">
    <location>
        <begin position="144"/>
        <end position="155"/>
    </location>
</feature>
<dbReference type="RefSeq" id="WP_092074972.1">
    <property type="nucleotide sequence ID" value="NZ_FNHB01000015.1"/>
</dbReference>
<dbReference type="EMBL" id="FNHB01000015">
    <property type="protein sequence ID" value="SDN24400.1"/>
    <property type="molecule type" value="Genomic_DNA"/>
</dbReference>
<evidence type="ECO:0000313" key="3">
    <source>
        <dbReference type="EMBL" id="SDN24400.1"/>
    </source>
</evidence>
<evidence type="ECO:0000313" key="4">
    <source>
        <dbReference type="Proteomes" id="UP000214880"/>
    </source>
</evidence>
<dbReference type="Pfam" id="PF18894">
    <property type="entry name" value="PhageMetallopep"/>
    <property type="match status" value="1"/>
</dbReference>
<name>A0A1G9ZT85_9FIRM</name>
<reference evidence="3 4" key="1">
    <citation type="submission" date="2016-10" db="EMBL/GenBank/DDBJ databases">
        <authorList>
            <person name="de Groot N.N."/>
        </authorList>
    </citation>
    <scope>NUCLEOTIDE SEQUENCE [LARGE SCALE GENOMIC DNA]</scope>
    <source>
        <strain evidence="3 4">DSM 1736</strain>
    </source>
</reference>
<evidence type="ECO:0000256" key="1">
    <source>
        <dbReference type="SAM" id="MobiDB-lite"/>
    </source>
</evidence>
<protein>
    <recommendedName>
        <fullName evidence="2">Putative phage metallopeptidase domain-containing protein</fullName>
    </recommendedName>
</protein>
<evidence type="ECO:0000259" key="2">
    <source>
        <dbReference type="Pfam" id="PF18894"/>
    </source>
</evidence>
<feature type="compositionally biased region" description="Low complexity" evidence="1">
    <location>
        <begin position="156"/>
        <end position="167"/>
    </location>
</feature>
<accession>A0A1G9ZT85</accession>
<dbReference type="OrthoDB" id="2679837at2"/>
<sequence length="210" mass="23921">MAAEFYEASEELKEIARELIEETHSHLIEADIKYLFRTGNWEVKKRETWGQAKKVGKEVNFLTGYDFIIIIHRDVWDQLNGKEKHALLDHELQHCSAGTDDAGNKVWYIQGHDVEDFYAIIRRHGLWSKALRKMETLLNQTELDLQEPEPAEELPELPGGPDLAELPGRPTLQIVGSAPKQLEAPEADETEETDFIDIEVVESNDTGTEG</sequence>
<proteinExistence type="predicted"/>
<keyword evidence="4" id="KW-1185">Reference proteome</keyword>
<feature type="domain" description="Putative phage metallopeptidase" evidence="2">
    <location>
        <begin position="6"/>
        <end position="133"/>
    </location>
</feature>
<dbReference type="AlphaFoldDB" id="A0A1G9ZT85"/>
<dbReference type="STRING" id="146817.SAMN04488502_11556"/>
<gene>
    <name evidence="3" type="ORF">SAMN04488502_11556</name>
</gene>
<feature type="compositionally biased region" description="Acidic residues" evidence="1">
    <location>
        <begin position="185"/>
        <end position="202"/>
    </location>
</feature>
<feature type="region of interest" description="Disordered" evidence="1">
    <location>
        <begin position="143"/>
        <end position="210"/>
    </location>
</feature>
<dbReference type="Proteomes" id="UP000214880">
    <property type="component" value="Unassembled WGS sequence"/>
</dbReference>
<organism evidence="3 4">
    <name type="scientific">Dendrosporobacter quercicolus</name>
    <dbReference type="NCBI Taxonomy" id="146817"/>
    <lineage>
        <taxon>Bacteria</taxon>
        <taxon>Bacillati</taxon>
        <taxon>Bacillota</taxon>
        <taxon>Negativicutes</taxon>
        <taxon>Selenomonadales</taxon>
        <taxon>Sporomusaceae</taxon>
        <taxon>Dendrosporobacter</taxon>
    </lineage>
</organism>